<feature type="region of interest" description="Disordered" evidence="1">
    <location>
        <begin position="75"/>
        <end position="188"/>
    </location>
</feature>
<dbReference type="InterPro" id="IPR046331">
    <property type="entry name" value="GPAM1-like"/>
</dbReference>
<dbReference type="AlphaFoldDB" id="A0A367JS24"/>
<dbReference type="Proteomes" id="UP000253551">
    <property type="component" value="Unassembled WGS sequence"/>
</dbReference>
<reference evidence="3 4" key="1">
    <citation type="journal article" date="2018" name="G3 (Bethesda)">
        <title>Phylogenetic and Phylogenomic Definition of Rhizopus Species.</title>
        <authorList>
            <person name="Gryganskyi A.P."/>
            <person name="Golan J."/>
            <person name="Dolatabadi S."/>
            <person name="Mondo S."/>
            <person name="Robb S."/>
            <person name="Idnurm A."/>
            <person name="Muszewska A."/>
            <person name="Steczkiewicz K."/>
            <person name="Masonjones S."/>
            <person name="Liao H.L."/>
            <person name="Gajdeczka M.T."/>
            <person name="Anike F."/>
            <person name="Vuek A."/>
            <person name="Anishchenko I.M."/>
            <person name="Voigt K."/>
            <person name="de Hoog G.S."/>
            <person name="Smith M.E."/>
            <person name="Heitman J."/>
            <person name="Vilgalys R."/>
            <person name="Stajich J.E."/>
        </authorList>
    </citation>
    <scope>NUCLEOTIDE SEQUENCE [LARGE SCALE GENOMIC DNA]</scope>
    <source>
        <strain evidence="3 4">LSU 92-RS-03</strain>
    </source>
</reference>
<name>A0A367JS24_RHIST</name>
<evidence type="ECO:0000259" key="2">
    <source>
        <dbReference type="Pfam" id="PF12572"/>
    </source>
</evidence>
<feature type="domain" description="DUF3752" evidence="2">
    <location>
        <begin position="223"/>
        <end position="357"/>
    </location>
</feature>
<feature type="compositionally biased region" description="Polar residues" evidence="1">
    <location>
        <begin position="343"/>
        <end position="352"/>
    </location>
</feature>
<dbReference type="EMBL" id="PJQM01002790">
    <property type="protein sequence ID" value="RCH92762.1"/>
    <property type="molecule type" value="Genomic_DNA"/>
</dbReference>
<organism evidence="3 4">
    <name type="scientific">Rhizopus stolonifer</name>
    <name type="common">Rhizopus nigricans</name>
    <dbReference type="NCBI Taxonomy" id="4846"/>
    <lineage>
        <taxon>Eukaryota</taxon>
        <taxon>Fungi</taxon>
        <taxon>Fungi incertae sedis</taxon>
        <taxon>Mucoromycota</taxon>
        <taxon>Mucoromycotina</taxon>
        <taxon>Mucoromycetes</taxon>
        <taxon>Mucorales</taxon>
        <taxon>Mucorineae</taxon>
        <taxon>Rhizopodaceae</taxon>
        <taxon>Rhizopus</taxon>
    </lineage>
</organism>
<keyword evidence="4" id="KW-1185">Reference proteome</keyword>
<protein>
    <recommendedName>
        <fullName evidence="2">DUF3752 domain-containing protein</fullName>
    </recommendedName>
</protein>
<dbReference type="PANTHER" id="PTHR46370:SF1">
    <property type="entry name" value="GPALPP MOTIFS-CONTAINING PROTEIN 1"/>
    <property type="match status" value="1"/>
</dbReference>
<comment type="caution">
    <text evidence="3">The sequence shown here is derived from an EMBL/GenBank/DDBJ whole genome shotgun (WGS) entry which is preliminary data.</text>
</comment>
<feature type="region of interest" description="Disordered" evidence="1">
    <location>
        <begin position="224"/>
        <end position="273"/>
    </location>
</feature>
<evidence type="ECO:0000313" key="3">
    <source>
        <dbReference type="EMBL" id="RCH92762.1"/>
    </source>
</evidence>
<feature type="compositionally biased region" description="Basic and acidic residues" evidence="1">
    <location>
        <begin position="104"/>
        <end position="114"/>
    </location>
</feature>
<dbReference type="InterPro" id="IPR022226">
    <property type="entry name" value="DUF3752"/>
</dbReference>
<proteinExistence type="predicted"/>
<feature type="compositionally biased region" description="Basic and acidic residues" evidence="1">
    <location>
        <begin position="251"/>
        <end position="272"/>
    </location>
</feature>
<dbReference type="OrthoDB" id="73491at2759"/>
<feature type="compositionally biased region" description="Polar residues" evidence="1">
    <location>
        <begin position="226"/>
        <end position="237"/>
    </location>
</feature>
<evidence type="ECO:0000256" key="1">
    <source>
        <dbReference type="SAM" id="MobiDB-lite"/>
    </source>
</evidence>
<dbReference type="Pfam" id="PF12572">
    <property type="entry name" value="DUF3752"/>
    <property type="match status" value="1"/>
</dbReference>
<evidence type="ECO:0000313" key="4">
    <source>
        <dbReference type="Proteomes" id="UP000253551"/>
    </source>
</evidence>
<dbReference type="PANTHER" id="PTHR46370">
    <property type="entry name" value="GPALPP MOTIFS-CONTAINING PROTEIN 1"/>
    <property type="match status" value="1"/>
</dbReference>
<feature type="region of interest" description="Disordered" evidence="1">
    <location>
        <begin position="328"/>
        <end position="364"/>
    </location>
</feature>
<sequence>MIGPDIPKELLEKKRQNEAEIEVSLSDEELDVPAGPLIPAHLLKQRQANAMADQDVMGPSTPLPKTAGPEIPAHLLEEKRNNVDEIAISDGDDNMAGPAIPPHILEKRKQQKEEEKEEVDPDEFAPALPPDLLAQRQQQQVTEPQAGKRRRRPVGPSFPTGPLPSEQDNNDIVGPSLPTNYDPEQESKYSAIQAIEERAQTKSDKVERPEWMIMPPEIDYLKAAQSGKSRQFSNRTMTDTERDNTGWVETPAERERRLQEEQKSGGKRKAVEQDPAVIRAEIEMRRNVQEYNMQTRPMTLLEMHKQNRKKAKNLSAVEDVTKRAFDREKDLLGGKRLDKKQKNQLFQSSSDLGSKFGYGKSSFL</sequence>
<gene>
    <name evidence="3" type="ORF">CU098_009015</name>
</gene>
<accession>A0A367JS24</accession>